<dbReference type="PROSITE" id="PS51384">
    <property type="entry name" value="FAD_FR"/>
    <property type="match status" value="1"/>
</dbReference>
<dbReference type="SUPFAM" id="SSF63380">
    <property type="entry name" value="Riboflavin synthase domain-like"/>
    <property type="match status" value="1"/>
</dbReference>
<dbReference type="Proteomes" id="UP000311605">
    <property type="component" value="Unassembled WGS sequence"/>
</dbReference>
<dbReference type="Gene3D" id="2.40.30.10">
    <property type="entry name" value="Translation factors"/>
    <property type="match status" value="1"/>
</dbReference>
<sequence length="385" mass="42564">MRTGALPVLCNSTAWRKRLKQMMMFSAHATIKADDIDGCLPVLLEHMEEHSTVIHTGKGAILVSPFGSVEIRRQPGDLLLEAKAGSVEVLSMMKAFIAEHVFEFAGETASIVWSDDQAFDQTPPHFQKLTVMDTFNVTPRMRRVKFSCERVTAFTGDAGYHVRLLLPPGGKDPVWPSMNADGRLTWPDGDNTLVSRVYTIRNVDMESGLVEIDFVLHDTPGPAATWAVQAQRGDIIGLLGPSGGTMPPASHYIMVGDETALPAISRLLGDLPAHCRGIAFIEVQNRDEIQQIAHPENIELRWLPRGSTHPGTTTLLQDAIATLPKPTAQETYFAWISCEFTACNAIRTHLRKNWGATKGSYLATSYWRRSECDDGTSASEIHYEH</sequence>
<dbReference type="InterPro" id="IPR017927">
    <property type="entry name" value="FAD-bd_FR_type"/>
</dbReference>
<evidence type="ECO:0000313" key="3">
    <source>
        <dbReference type="EMBL" id="TNM59535.1"/>
    </source>
</evidence>
<dbReference type="PANTHER" id="PTHR30157:SF0">
    <property type="entry name" value="NADPH-DEPENDENT FERRIC-CHELATE REDUCTASE"/>
    <property type="match status" value="1"/>
</dbReference>
<dbReference type="EMBL" id="VDMN01000015">
    <property type="protein sequence ID" value="TNM59535.1"/>
    <property type="molecule type" value="Genomic_DNA"/>
</dbReference>
<dbReference type="Pfam" id="PF04954">
    <property type="entry name" value="SIP"/>
    <property type="match status" value="1"/>
</dbReference>
<keyword evidence="4" id="KW-1185">Reference proteome</keyword>
<reference evidence="3 4" key="1">
    <citation type="submission" date="2019-06" db="EMBL/GenBank/DDBJ databases">
        <title>The draft genome of Rhizobium smilacinae PTYR-5.</title>
        <authorList>
            <person name="Liu L."/>
            <person name="Li L."/>
            <person name="Zhang X."/>
        </authorList>
    </citation>
    <scope>NUCLEOTIDE SEQUENCE [LARGE SCALE GENOMIC DNA]</scope>
    <source>
        <strain evidence="3 4">PTYR-5</strain>
    </source>
</reference>
<dbReference type="AlphaFoldDB" id="A0A5C4X7R1"/>
<protein>
    <submittedName>
        <fullName evidence="3">Siderophore-interacting protein</fullName>
    </submittedName>
</protein>
<dbReference type="GO" id="GO:0016491">
    <property type="term" value="F:oxidoreductase activity"/>
    <property type="evidence" value="ECO:0007669"/>
    <property type="project" value="InterPro"/>
</dbReference>
<dbReference type="OrthoDB" id="9814826at2"/>
<comment type="caution">
    <text evidence="3">The sequence shown here is derived from an EMBL/GenBank/DDBJ whole genome shotgun (WGS) entry which is preliminary data.</text>
</comment>
<evidence type="ECO:0000259" key="2">
    <source>
        <dbReference type="PROSITE" id="PS51384"/>
    </source>
</evidence>
<dbReference type="InterPro" id="IPR017938">
    <property type="entry name" value="Riboflavin_synthase-like_b-brl"/>
</dbReference>
<dbReference type="InterPro" id="IPR007037">
    <property type="entry name" value="SIP_rossman_dom"/>
</dbReference>
<dbReference type="PANTHER" id="PTHR30157">
    <property type="entry name" value="FERRIC REDUCTASE, NADPH-DEPENDENT"/>
    <property type="match status" value="1"/>
</dbReference>
<evidence type="ECO:0000256" key="1">
    <source>
        <dbReference type="ARBA" id="ARBA00035644"/>
    </source>
</evidence>
<dbReference type="InterPro" id="IPR039374">
    <property type="entry name" value="SIP_fam"/>
</dbReference>
<proteinExistence type="inferred from homology"/>
<dbReference type="InterPro" id="IPR013113">
    <property type="entry name" value="SIP_FAD-bd"/>
</dbReference>
<dbReference type="InterPro" id="IPR039261">
    <property type="entry name" value="FNR_nucleotide-bd"/>
</dbReference>
<accession>A0A5C4X7R1</accession>
<name>A0A5C4X7R1_9HYPH</name>
<evidence type="ECO:0000313" key="4">
    <source>
        <dbReference type="Proteomes" id="UP000311605"/>
    </source>
</evidence>
<comment type="similarity">
    <text evidence="1">Belongs to the SIP oxidoreductase family.</text>
</comment>
<dbReference type="Gene3D" id="3.40.50.80">
    <property type="entry name" value="Nucleotide-binding domain of ferredoxin-NADP reductase (FNR) module"/>
    <property type="match status" value="1"/>
</dbReference>
<organism evidence="3 4">
    <name type="scientific">Aliirhizobium smilacinae</name>
    <dbReference type="NCBI Taxonomy" id="1395944"/>
    <lineage>
        <taxon>Bacteria</taxon>
        <taxon>Pseudomonadati</taxon>
        <taxon>Pseudomonadota</taxon>
        <taxon>Alphaproteobacteria</taxon>
        <taxon>Hyphomicrobiales</taxon>
        <taxon>Rhizobiaceae</taxon>
        <taxon>Aliirhizobium</taxon>
    </lineage>
</organism>
<dbReference type="Pfam" id="PF08021">
    <property type="entry name" value="FAD_binding_9"/>
    <property type="match status" value="1"/>
</dbReference>
<gene>
    <name evidence="3" type="ORF">FHP24_28400</name>
</gene>
<feature type="domain" description="FAD-binding FR-type" evidence="2">
    <location>
        <begin position="124"/>
        <end position="248"/>
    </location>
</feature>
<dbReference type="Gene3D" id="3.30.310.50">
    <property type="entry name" value="Alpha-D-phosphohexomutase, C-terminal domain"/>
    <property type="match status" value="1"/>
</dbReference>
<dbReference type="CDD" id="cd06193">
    <property type="entry name" value="siderophore_interacting"/>
    <property type="match status" value="1"/>
</dbReference>